<name>A0AAW2VFV6_9LAMI</name>
<dbReference type="SUPFAM" id="SSF56672">
    <property type="entry name" value="DNA/RNA polymerases"/>
    <property type="match status" value="1"/>
</dbReference>
<dbReference type="InterPro" id="IPR043502">
    <property type="entry name" value="DNA/RNA_pol_sf"/>
</dbReference>
<organism evidence="1">
    <name type="scientific">Sesamum latifolium</name>
    <dbReference type="NCBI Taxonomy" id="2727402"/>
    <lineage>
        <taxon>Eukaryota</taxon>
        <taxon>Viridiplantae</taxon>
        <taxon>Streptophyta</taxon>
        <taxon>Embryophyta</taxon>
        <taxon>Tracheophyta</taxon>
        <taxon>Spermatophyta</taxon>
        <taxon>Magnoliopsida</taxon>
        <taxon>eudicotyledons</taxon>
        <taxon>Gunneridae</taxon>
        <taxon>Pentapetalae</taxon>
        <taxon>asterids</taxon>
        <taxon>lamiids</taxon>
        <taxon>Lamiales</taxon>
        <taxon>Pedaliaceae</taxon>
        <taxon>Sesamum</taxon>
    </lineage>
</organism>
<sequence length="154" mass="17841">MPRQELKEETPVAVQPVEELLTVEFIPRDPDKTTKIGSKMKKDVRELVINCLRKNKDIFTWTPQDLEGIDPGVITHHLNLDPTIRPIKQKKRHFGPDQDKIIQGEVNKLLTAGHIREIQFPEWLSNVVLVPKPGGKWRMCIDFRDLNKACPKDY</sequence>
<accession>A0AAW2VFV6</accession>
<reference evidence="1" key="1">
    <citation type="submission" date="2020-06" db="EMBL/GenBank/DDBJ databases">
        <authorList>
            <person name="Li T."/>
            <person name="Hu X."/>
            <person name="Zhang T."/>
            <person name="Song X."/>
            <person name="Zhang H."/>
            <person name="Dai N."/>
            <person name="Sheng W."/>
            <person name="Hou X."/>
            <person name="Wei L."/>
        </authorList>
    </citation>
    <scope>NUCLEOTIDE SEQUENCE</scope>
    <source>
        <strain evidence="1">KEN1</strain>
        <tissue evidence="1">Leaf</tissue>
    </source>
</reference>
<evidence type="ECO:0000313" key="1">
    <source>
        <dbReference type="EMBL" id="KAL0428136.1"/>
    </source>
</evidence>
<dbReference type="AlphaFoldDB" id="A0AAW2VFV6"/>
<protein>
    <submittedName>
        <fullName evidence="1">Pro-Pol polyprotein</fullName>
    </submittedName>
</protein>
<dbReference type="PANTHER" id="PTHR24559:SF444">
    <property type="entry name" value="REVERSE TRANSCRIPTASE DOMAIN-CONTAINING PROTEIN"/>
    <property type="match status" value="1"/>
</dbReference>
<dbReference type="EMBL" id="JACGWN010000010">
    <property type="protein sequence ID" value="KAL0428136.1"/>
    <property type="molecule type" value="Genomic_DNA"/>
</dbReference>
<dbReference type="InterPro" id="IPR053134">
    <property type="entry name" value="RNA-dir_DNA_polymerase"/>
</dbReference>
<dbReference type="Gene3D" id="3.10.10.10">
    <property type="entry name" value="HIV Type 1 Reverse Transcriptase, subunit A, domain 1"/>
    <property type="match status" value="1"/>
</dbReference>
<proteinExistence type="predicted"/>
<gene>
    <name evidence="1" type="ORF">Slati_2988400</name>
</gene>
<comment type="caution">
    <text evidence="1">The sequence shown here is derived from an EMBL/GenBank/DDBJ whole genome shotgun (WGS) entry which is preliminary data.</text>
</comment>
<dbReference type="PANTHER" id="PTHR24559">
    <property type="entry name" value="TRANSPOSON TY3-I GAG-POL POLYPROTEIN"/>
    <property type="match status" value="1"/>
</dbReference>
<reference evidence="1" key="2">
    <citation type="journal article" date="2024" name="Plant">
        <title>Genomic evolution and insights into agronomic trait innovations of Sesamum species.</title>
        <authorList>
            <person name="Miao H."/>
            <person name="Wang L."/>
            <person name="Qu L."/>
            <person name="Liu H."/>
            <person name="Sun Y."/>
            <person name="Le M."/>
            <person name="Wang Q."/>
            <person name="Wei S."/>
            <person name="Zheng Y."/>
            <person name="Lin W."/>
            <person name="Duan Y."/>
            <person name="Cao H."/>
            <person name="Xiong S."/>
            <person name="Wang X."/>
            <person name="Wei L."/>
            <person name="Li C."/>
            <person name="Ma Q."/>
            <person name="Ju M."/>
            <person name="Zhao R."/>
            <person name="Li G."/>
            <person name="Mu C."/>
            <person name="Tian Q."/>
            <person name="Mei H."/>
            <person name="Zhang T."/>
            <person name="Gao T."/>
            <person name="Zhang H."/>
        </authorList>
    </citation>
    <scope>NUCLEOTIDE SEQUENCE</scope>
    <source>
        <strain evidence="1">KEN1</strain>
    </source>
</reference>